<dbReference type="EMBL" id="PDNA01000056">
    <property type="protein sequence ID" value="PGH18643.1"/>
    <property type="molecule type" value="Genomic_DNA"/>
</dbReference>
<dbReference type="Proteomes" id="UP000224634">
    <property type="component" value="Unassembled WGS sequence"/>
</dbReference>
<feature type="compositionally biased region" description="Polar residues" evidence="1">
    <location>
        <begin position="459"/>
        <end position="470"/>
    </location>
</feature>
<feature type="compositionally biased region" description="Basic and acidic residues" evidence="1">
    <location>
        <begin position="449"/>
        <end position="458"/>
    </location>
</feature>
<feature type="transmembrane region" description="Helical" evidence="2">
    <location>
        <begin position="340"/>
        <end position="363"/>
    </location>
</feature>
<protein>
    <submittedName>
        <fullName evidence="3">Uncharacterized protein</fullName>
    </submittedName>
</protein>
<proteinExistence type="predicted"/>
<evidence type="ECO:0000256" key="1">
    <source>
        <dbReference type="SAM" id="MobiDB-lite"/>
    </source>
</evidence>
<feature type="transmembrane region" description="Helical" evidence="2">
    <location>
        <begin position="258"/>
        <end position="276"/>
    </location>
</feature>
<comment type="caution">
    <text evidence="3">The sequence shown here is derived from an EMBL/GenBank/DDBJ whole genome shotgun (WGS) entry which is preliminary data.</text>
</comment>
<keyword evidence="4" id="KW-1185">Reference proteome</keyword>
<dbReference type="Pfam" id="PF10361">
    <property type="entry name" value="DUF2434"/>
    <property type="match status" value="1"/>
</dbReference>
<accession>A0A2B7YC84</accession>
<keyword evidence="2" id="KW-0472">Membrane</keyword>
<evidence type="ECO:0000256" key="2">
    <source>
        <dbReference type="SAM" id="Phobius"/>
    </source>
</evidence>
<dbReference type="STRING" id="1447883.A0A2B7YC84"/>
<dbReference type="AlphaFoldDB" id="A0A2B7YC84"/>
<feature type="transmembrane region" description="Helical" evidence="2">
    <location>
        <begin position="129"/>
        <end position="149"/>
    </location>
</feature>
<sequence length="516" mass="58723">MSLVQIRELLPFPKNGDNATDTLINGIHFNRTALTHFNYTLYSNGTLSNGSNCWLSFDIYKPHMFSNGTFLNATSCYSPIDPLETRGSVGIAFAVMFALTIFTSLMNLRKHGRRFLPAEKRWSPVGRRWQWYWMLFVAACGTISCFMSIDVDRDYLQDLALILQGFFYHLMLPTVLAAVWESVRHWGSWQERQICDRDTFAFEAGSSRERQEFWLPLMFYLFAFLDFFMTIPRSWSAIPKQRSFEQTLAEAKPAATDARFKVGSILAIVCWVITCYSLGHSMYRYRERPRTKLMASLFYLVAAPPKFILVQILSAIRIGFNIASSFNWDISPLRFDGNSGFIYGLGYTPILLILIIFNLFGWLDPNEDRALIEQRKERGRMLDAELGIDADKRKPTWWRRLRPGYVNTAGLSAEQRLRVLTSDIGGGQPTQYSLEQAVEMGHIGRKDLGTYKDQESPKSETNPFSDNNAQGFDASAPVAGSRTTRMHSDAGSQFTISSGETLAAGPPQRIRSMLDI</sequence>
<keyword evidence="2" id="KW-1133">Transmembrane helix</keyword>
<name>A0A2B7YC84_POLH7</name>
<dbReference type="OrthoDB" id="5308502at2759"/>
<dbReference type="InterPro" id="IPR018830">
    <property type="entry name" value="DUF2434"/>
</dbReference>
<gene>
    <name evidence="3" type="ORF">AJ80_04390</name>
</gene>
<evidence type="ECO:0000313" key="3">
    <source>
        <dbReference type="EMBL" id="PGH18643.1"/>
    </source>
</evidence>
<feature type="transmembrane region" description="Helical" evidence="2">
    <location>
        <begin position="217"/>
        <end position="238"/>
    </location>
</feature>
<feature type="region of interest" description="Disordered" evidence="1">
    <location>
        <begin position="449"/>
        <end position="488"/>
    </location>
</feature>
<keyword evidence="2" id="KW-0812">Transmembrane</keyword>
<feature type="transmembrane region" description="Helical" evidence="2">
    <location>
        <begin position="297"/>
        <end position="320"/>
    </location>
</feature>
<feature type="transmembrane region" description="Helical" evidence="2">
    <location>
        <begin position="161"/>
        <end position="180"/>
    </location>
</feature>
<evidence type="ECO:0000313" key="4">
    <source>
        <dbReference type="Proteomes" id="UP000224634"/>
    </source>
</evidence>
<feature type="transmembrane region" description="Helical" evidence="2">
    <location>
        <begin position="89"/>
        <end position="108"/>
    </location>
</feature>
<organism evidence="3 4">
    <name type="scientific">Polytolypa hystricis (strain UAMH7299)</name>
    <dbReference type="NCBI Taxonomy" id="1447883"/>
    <lineage>
        <taxon>Eukaryota</taxon>
        <taxon>Fungi</taxon>
        <taxon>Dikarya</taxon>
        <taxon>Ascomycota</taxon>
        <taxon>Pezizomycotina</taxon>
        <taxon>Eurotiomycetes</taxon>
        <taxon>Eurotiomycetidae</taxon>
        <taxon>Onygenales</taxon>
        <taxon>Onygenales incertae sedis</taxon>
        <taxon>Polytolypa</taxon>
    </lineage>
</organism>
<reference evidence="3 4" key="1">
    <citation type="submission" date="2017-10" db="EMBL/GenBank/DDBJ databases">
        <title>Comparative genomics in systemic dimorphic fungi from Ajellomycetaceae.</title>
        <authorList>
            <person name="Munoz J.F."/>
            <person name="Mcewen J.G."/>
            <person name="Clay O.K."/>
            <person name="Cuomo C.A."/>
        </authorList>
    </citation>
    <scope>NUCLEOTIDE SEQUENCE [LARGE SCALE GENOMIC DNA]</scope>
    <source>
        <strain evidence="3 4">UAMH7299</strain>
    </source>
</reference>